<evidence type="ECO:0000313" key="2">
    <source>
        <dbReference type="EMBL" id="MBO8476009.1"/>
    </source>
</evidence>
<name>A0A9D9IN66_9BACT</name>
<feature type="signal peptide" evidence="1">
    <location>
        <begin position="1"/>
        <end position="20"/>
    </location>
</feature>
<feature type="chain" id="PRO_5038572359" evidence="1">
    <location>
        <begin position="21"/>
        <end position="315"/>
    </location>
</feature>
<evidence type="ECO:0000256" key="1">
    <source>
        <dbReference type="SAM" id="SignalP"/>
    </source>
</evidence>
<comment type="caution">
    <text evidence="2">The sequence shown here is derived from an EMBL/GenBank/DDBJ whole genome shotgun (WGS) entry which is preliminary data.</text>
</comment>
<organism evidence="2 3">
    <name type="scientific">Candidatus Limisoma faecipullorum</name>
    <dbReference type="NCBI Taxonomy" id="2840854"/>
    <lineage>
        <taxon>Bacteria</taxon>
        <taxon>Pseudomonadati</taxon>
        <taxon>Bacteroidota</taxon>
        <taxon>Bacteroidia</taxon>
        <taxon>Bacteroidales</taxon>
        <taxon>Candidatus Limisoma</taxon>
    </lineage>
</organism>
<reference evidence="2" key="2">
    <citation type="journal article" date="2021" name="PeerJ">
        <title>Extensive microbial diversity within the chicken gut microbiome revealed by metagenomics and culture.</title>
        <authorList>
            <person name="Gilroy R."/>
            <person name="Ravi A."/>
            <person name="Getino M."/>
            <person name="Pursley I."/>
            <person name="Horton D.L."/>
            <person name="Alikhan N.F."/>
            <person name="Baker D."/>
            <person name="Gharbi K."/>
            <person name="Hall N."/>
            <person name="Watson M."/>
            <person name="Adriaenssens E.M."/>
            <person name="Foster-Nyarko E."/>
            <person name="Jarju S."/>
            <person name="Secka A."/>
            <person name="Antonio M."/>
            <person name="Oren A."/>
            <person name="Chaudhuri R.R."/>
            <person name="La Ragione R."/>
            <person name="Hildebrand F."/>
            <person name="Pallen M.J."/>
        </authorList>
    </citation>
    <scope>NUCLEOTIDE SEQUENCE</scope>
    <source>
        <strain evidence="2">6919</strain>
    </source>
</reference>
<dbReference type="AlphaFoldDB" id="A0A9D9IN66"/>
<proteinExistence type="predicted"/>
<dbReference type="EMBL" id="JADIMC010000038">
    <property type="protein sequence ID" value="MBO8476009.1"/>
    <property type="molecule type" value="Genomic_DNA"/>
</dbReference>
<keyword evidence="1" id="KW-0732">Signal</keyword>
<protein>
    <submittedName>
        <fullName evidence="2">T9SS type A sorting domain-containing protein</fullName>
    </submittedName>
</protein>
<dbReference type="Proteomes" id="UP000823598">
    <property type="component" value="Unassembled WGS sequence"/>
</dbReference>
<accession>A0A9D9IN66</accession>
<gene>
    <name evidence="2" type="ORF">IAB88_03335</name>
</gene>
<reference evidence="2" key="1">
    <citation type="submission" date="2020-10" db="EMBL/GenBank/DDBJ databases">
        <authorList>
            <person name="Gilroy R."/>
        </authorList>
    </citation>
    <scope>NUCLEOTIDE SEQUENCE</scope>
    <source>
        <strain evidence="2">6919</strain>
    </source>
</reference>
<sequence>MKKMTLLAAMAVCGMGAMNAQLVDPSLNQTINNGEIFDVFMLDNASVTTLQQEGKTVNLYTVDETTRHMYIWDGTMVAGTPSNQVGVDFQTDGFSCFQVGTVGWSGLGLAVDEVAPIDLGHISDETHFHMAVRPEGNAPAAIAVIFGDGTNSEYGMKWTPAKISVGSSAFVDNGVSYPLVGDFDREGGDWKAIDLTLGDLKKLFPSFAYLPGGFYGNIISVLAGGVAGTTFSMDAIYLYGPKAQGGVEDVAADEAQIVVSAKTISVLGGQEGIDVYNVSGQLVKSSESTIVGVEDLTPGLYVVKAGNAVKKVVIR</sequence>
<evidence type="ECO:0000313" key="3">
    <source>
        <dbReference type="Proteomes" id="UP000823598"/>
    </source>
</evidence>